<proteinExistence type="predicted"/>
<organism evidence="2 3">
    <name type="scientific">Enterococcus wangshanyuanii</name>
    <dbReference type="NCBI Taxonomy" id="2005703"/>
    <lineage>
        <taxon>Bacteria</taxon>
        <taxon>Bacillati</taxon>
        <taxon>Bacillota</taxon>
        <taxon>Bacilli</taxon>
        <taxon>Lactobacillales</taxon>
        <taxon>Enterococcaceae</taxon>
        <taxon>Enterococcus</taxon>
    </lineage>
</organism>
<accession>A0ABQ1PII4</accession>
<comment type="caution">
    <text evidence="2">The sequence shown here is derived from an EMBL/GenBank/DDBJ whole genome shotgun (WGS) entry which is preliminary data.</text>
</comment>
<gene>
    <name evidence="2" type="ORF">GCM10011573_29050</name>
</gene>
<dbReference type="RefSeq" id="WP_088270702.1">
    <property type="nucleotide sequence ID" value="NZ_BMKI01000007.1"/>
</dbReference>
<name>A0ABQ1PII4_9ENTE</name>
<dbReference type="EMBL" id="BMKI01000007">
    <property type="protein sequence ID" value="GGC97728.1"/>
    <property type="molecule type" value="Genomic_DNA"/>
</dbReference>
<keyword evidence="1" id="KW-0175">Coiled coil</keyword>
<feature type="coiled-coil region" evidence="1">
    <location>
        <begin position="10"/>
        <end position="87"/>
    </location>
</feature>
<reference evidence="3" key="1">
    <citation type="journal article" date="2019" name="Int. J. Syst. Evol. Microbiol.">
        <title>The Global Catalogue of Microorganisms (GCM) 10K type strain sequencing project: providing services to taxonomists for standard genome sequencing and annotation.</title>
        <authorList>
            <consortium name="The Broad Institute Genomics Platform"/>
            <consortium name="The Broad Institute Genome Sequencing Center for Infectious Disease"/>
            <person name="Wu L."/>
            <person name="Ma J."/>
        </authorList>
    </citation>
    <scope>NUCLEOTIDE SEQUENCE [LARGE SCALE GENOMIC DNA]</scope>
    <source>
        <strain evidence="3">CGMCC 1.15942</strain>
    </source>
</reference>
<protein>
    <recommendedName>
        <fullName evidence="4">Cingulin</fullName>
    </recommendedName>
</protein>
<evidence type="ECO:0000256" key="1">
    <source>
        <dbReference type="SAM" id="Coils"/>
    </source>
</evidence>
<evidence type="ECO:0000313" key="2">
    <source>
        <dbReference type="EMBL" id="GGC97728.1"/>
    </source>
</evidence>
<sequence length="120" mass="14624">MENTKNEHERTKYNQLIVQKEEQLDELTNNKRKITEAIQNLEEDLHRGFQTVAMLNDEAARFGNTENHQLQRYNEEQERAFHQLLRESNEQIVLAYKKETKKMDEEREMLYKKRSDIPWD</sequence>
<keyword evidence="3" id="KW-1185">Reference proteome</keyword>
<evidence type="ECO:0000313" key="3">
    <source>
        <dbReference type="Proteomes" id="UP000630615"/>
    </source>
</evidence>
<evidence type="ECO:0008006" key="4">
    <source>
        <dbReference type="Google" id="ProtNLM"/>
    </source>
</evidence>
<dbReference type="Proteomes" id="UP000630615">
    <property type="component" value="Unassembled WGS sequence"/>
</dbReference>